<dbReference type="InParanoid" id="K0IIN3"/>
<comment type="catalytic activity">
    <reaction evidence="1">
        <text>L-glutamyl-[protein] + S-adenosyl-L-methionine = [protein]-L-glutamate 5-O-methyl ester + S-adenosyl-L-homocysteine</text>
        <dbReference type="Rhea" id="RHEA:24452"/>
        <dbReference type="Rhea" id="RHEA-COMP:10208"/>
        <dbReference type="Rhea" id="RHEA-COMP:10311"/>
        <dbReference type="ChEBI" id="CHEBI:29973"/>
        <dbReference type="ChEBI" id="CHEBI:57856"/>
        <dbReference type="ChEBI" id="CHEBI:59789"/>
        <dbReference type="ChEBI" id="CHEBI:82795"/>
        <dbReference type="EC" id="2.1.1.80"/>
    </reaction>
</comment>
<dbReference type="Pfam" id="PF01739">
    <property type="entry name" value="CheR"/>
    <property type="match status" value="1"/>
</dbReference>
<accession>K0IIN3</accession>
<feature type="domain" description="CheR-type methyltransferase" evidence="6">
    <location>
        <begin position="19"/>
        <end position="271"/>
    </location>
</feature>
<dbReference type="Proteomes" id="UP000008037">
    <property type="component" value="Chromosome"/>
</dbReference>
<dbReference type="Gene3D" id="1.10.155.10">
    <property type="entry name" value="Chemotaxis receptor methyltransferase CheR, N-terminal domain"/>
    <property type="match status" value="1"/>
</dbReference>
<dbReference type="InterPro" id="IPR036804">
    <property type="entry name" value="CheR_N_sf"/>
</dbReference>
<evidence type="ECO:0000259" key="6">
    <source>
        <dbReference type="PROSITE" id="PS50123"/>
    </source>
</evidence>
<dbReference type="STRING" id="1237085.Ngar_c10150"/>
<dbReference type="InterPro" id="IPR022642">
    <property type="entry name" value="CheR_C"/>
</dbReference>
<dbReference type="OrthoDB" id="10657at2157"/>
<dbReference type="GeneID" id="13795410"/>
<evidence type="ECO:0000313" key="7">
    <source>
        <dbReference type="EMBL" id="AFU57957.1"/>
    </source>
</evidence>
<name>K0IIN3_NITGG</name>
<evidence type="ECO:0000256" key="2">
    <source>
        <dbReference type="ARBA" id="ARBA00012534"/>
    </source>
</evidence>
<dbReference type="SUPFAM" id="SSF53335">
    <property type="entry name" value="S-adenosyl-L-methionine-dependent methyltransferases"/>
    <property type="match status" value="1"/>
</dbReference>
<organism evidence="7 8">
    <name type="scientific">Nitrososphaera gargensis (strain Ga9.2)</name>
    <dbReference type="NCBI Taxonomy" id="1237085"/>
    <lineage>
        <taxon>Archaea</taxon>
        <taxon>Nitrososphaerota</taxon>
        <taxon>Nitrososphaeria</taxon>
        <taxon>Nitrososphaerales</taxon>
        <taxon>Nitrososphaeraceae</taxon>
        <taxon>Nitrososphaera</taxon>
    </lineage>
</organism>
<reference evidence="7 8" key="1">
    <citation type="journal article" date="2012" name="Environ. Microbiol.">
        <title>The genome of the ammonia-oxidizing Candidatus Nitrososphaera gargensis: insights into metabolic versatility and environmental adaptations.</title>
        <authorList>
            <person name="Spang A."/>
            <person name="Poehlein A."/>
            <person name="Offre P."/>
            <person name="Zumbragel S."/>
            <person name="Haider S."/>
            <person name="Rychlik N."/>
            <person name="Nowka B."/>
            <person name="Schmeisser C."/>
            <person name="Lebedeva E.V."/>
            <person name="Rattei T."/>
            <person name="Bohm C."/>
            <person name="Schmid M."/>
            <person name="Galushko A."/>
            <person name="Hatzenpichler R."/>
            <person name="Weinmaier T."/>
            <person name="Daniel R."/>
            <person name="Schleper C."/>
            <person name="Spieck E."/>
            <person name="Streit W."/>
            <person name="Wagner M."/>
        </authorList>
    </citation>
    <scope>NUCLEOTIDE SEQUENCE [LARGE SCALE GENOMIC DNA]</scope>
    <source>
        <strain evidence="8">Ga9.2</strain>
    </source>
</reference>
<keyword evidence="8" id="KW-1185">Reference proteome</keyword>
<evidence type="ECO:0000256" key="5">
    <source>
        <dbReference type="ARBA" id="ARBA00022691"/>
    </source>
</evidence>
<dbReference type="EC" id="2.1.1.80" evidence="2"/>
<dbReference type="Gene3D" id="3.40.50.150">
    <property type="entry name" value="Vaccinia Virus protein VP39"/>
    <property type="match status" value="1"/>
</dbReference>
<dbReference type="PANTHER" id="PTHR24422:SF10">
    <property type="entry name" value="CHEMOTAXIS PROTEIN METHYLTRANSFERASE 2"/>
    <property type="match status" value="1"/>
</dbReference>
<evidence type="ECO:0000256" key="3">
    <source>
        <dbReference type="ARBA" id="ARBA00022603"/>
    </source>
</evidence>
<evidence type="ECO:0000256" key="1">
    <source>
        <dbReference type="ARBA" id="ARBA00001541"/>
    </source>
</evidence>
<dbReference type="PATRIC" id="fig|1237085.11.peg.966"/>
<dbReference type="GO" id="GO:0032259">
    <property type="term" value="P:methylation"/>
    <property type="evidence" value="ECO:0007669"/>
    <property type="project" value="UniProtKB-KW"/>
</dbReference>
<dbReference type="EMBL" id="CP002408">
    <property type="protein sequence ID" value="AFU57957.1"/>
    <property type="molecule type" value="Genomic_DNA"/>
</dbReference>
<dbReference type="InterPro" id="IPR000780">
    <property type="entry name" value="CheR_MeTrfase"/>
</dbReference>
<dbReference type="CDD" id="cd02440">
    <property type="entry name" value="AdoMet_MTases"/>
    <property type="match status" value="1"/>
</dbReference>
<dbReference type="SUPFAM" id="SSF47757">
    <property type="entry name" value="Chemotaxis receptor methyltransferase CheR, N-terminal domain"/>
    <property type="match status" value="1"/>
</dbReference>
<protein>
    <recommendedName>
        <fullName evidence="2">protein-glutamate O-methyltransferase</fullName>
        <ecNumber evidence="2">2.1.1.80</ecNumber>
    </recommendedName>
</protein>
<dbReference type="InterPro" id="IPR029063">
    <property type="entry name" value="SAM-dependent_MTases_sf"/>
</dbReference>
<gene>
    <name evidence="7" type="primary">cheR</name>
    <name evidence="7" type="ordered locus">Ngar_c10150</name>
</gene>
<dbReference type="InterPro" id="IPR050903">
    <property type="entry name" value="Bact_Chemotaxis_MeTrfase"/>
</dbReference>
<keyword evidence="3 7" id="KW-0489">Methyltransferase</keyword>
<dbReference type="KEGG" id="nga:Ngar_c10150"/>
<evidence type="ECO:0000256" key="4">
    <source>
        <dbReference type="ARBA" id="ARBA00022679"/>
    </source>
</evidence>
<dbReference type="GO" id="GO:0008983">
    <property type="term" value="F:protein-glutamate O-methyltransferase activity"/>
    <property type="evidence" value="ECO:0007669"/>
    <property type="project" value="UniProtKB-EC"/>
</dbReference>
<dbReference type="RefSeq" id="WP_015018498.1">
    <property type="nucleotide sequence ID" value="NC_018719.1"/>
</dbReference>
<dbReference type="PANTHER" id="PTHR24422">
    <property type="entry name" value="CHEMOTAXIS PROTEIN METHYLTRANSFERASE"/>
    <property type="match status" value="1"/>
</dbReference>
<dbReference type="PROSITE" id="PS50123">
    <property type="entry name" value="CHER"/>
    <property type="match status" value="1"/>
</dbReference>
<dbReference type="AlphaFoldDB" id="K0IIN3"/>
<dbReference type="InterPro" id="IPR022641">
    <property type="entry name" value="CheR_N"/>
</dbReference>
<sequence>MSSIEKSADPNLDLILNRLADSGDAQKYRKSFLIRRIDHRMRAKGIRTYQEYAKLLSNDPVEHATLTSLFSVTVTEFFRDIQLFHLLRTTLLPSMVHSNRITKIWCAGCATGEEPYSVALVASELLQTMPGSHRLSVFATDINPNSIRFARSGIYEERNLKNISDEIKSKYFQQVTGKKSWQISPQIREAIIFNVGDLAKVAPPASDLDMILCRNVMIYFDKESRERLLKKFYDALKPKGYLIMGQSEIMIGRTSSLFKTIYTRERVYQKS</sequence>
<evidence type="ECO:0000313" key="8">
    <source>
        <dbReference type="Proteomes" id="UP000008037"/>
    </source>
</evidence>
<dbReference type="HOGENOM" id="CLU_025854_1_1_2"/>
<dbReference type="SMART" id="SM00138">
    <property type="entry name" value="MeTrc"/>
    <property type="match status" value="1"/>
</dbReference>
<dbReference type="Pfam" id="PF03705">
    <property type="entry name" value="CheR_N"/>
    <property type="match status" value="1"/>
</dbReference>
<proteinExistence type="predicted"/>
<keyword evidence="4 7" id="KW-0808">Transferase</keyword>
<keyword evidence="5" id="KW-0949">S-adenosyl-L-methionine</keyword>
<dbReference type="PRINTS" id="PR00996">
    <property type="entry name" value="CHERMTFRASE"/>
</dbReference>